<evidence type="ECO:0000256" key="1">
    <source>
        <dbReference type="ARBA" id="ARBA00004141"/>
    </source>
</evidence>
<feature type="transmembrane region" description="Helical" evidence="12">
    <location>
        <begin position="318"/>
        <end position="340"/>
    </location>
</feature>
<dbReference type="Proteomes" id="UP000001646">
    <property type="component" value="Unplaced"/>
</dbReference>
<name>A0A803T4G5_ANOCA</name>
<comment type="similarity">
    <text evidence="2">Belongs to the cation transport ATPase (P-type) (TC 3.A.3) family. Type V subfamily.</text>
</comment>
<feature type="transmembrane region" description="Helical" evidence="12">
    <location>
        <begin position="938"/>
        <end position="955"/>
    </location>
</feature>
<dbReference type="PANTHER" id="PTHR45630">
    <property type="entry name" value="CATION-TRANSPORTING ATPASE-RELATED"/>
    <property type="match status" value="1"/>
</dbReference>
<sequence>DEFQRYKRKKVISLDLQRLLDSEKPEQLFSEDQESVINRAIARPGGKVRYIQVQKIRYVWDVPGKAFVRVGSLEDSNTCYQIHQKFRDGLTRRQRDLRKLVCGPNAIEIEIRPIWKLLFKEILNPFYVFQAFTLTLWLAQGYIEYSIAIIILSIISIGLTVYDLRQQSVKLHNLVEEHNKVQVKVWTKPEGGHQSESCHLVPGDVLLLEGQKLSLPCDAILLDGSCVVNEGMLTGESVPVTKTPLPQADNVQPWKKHSLEDHRRHVLFCGTEVIQTRPSGKGPARAVVLQTGFNTAKGDLVRSILYPKPMNFRLYKEAFLFIVGLVIIGLIGLVYAAAVFGSRGRPVSDTVAMALLLLTVAVPPAIPAALTTGIVYAQRRLKKKKIFCISPQRINICGQINMVCFDKVRPLNFHFLPLHSFSSGPLPWGPLCQAMATCHSLLFLEGRIQGDPMDLKMFEGTGWEMQETCSEEKETGETEAFTIVKPGATASQAPSEGMSILHQFPFSSSLLRMSVVTKELGKDTHGLYMKGAPETVASFCHPKTVPSSFQEELKSFTAQGFRVIALAHKVLSLDAEDSLRDLDRDEVESGLTLLGLLVMENRLKGETRPVLEELRDARIRTVMVTGDNLETAVTVGRNSGMIPLGDRVILVEAADPEGPQPASVTWQVMEDMQSCKEKNQDPCISIDGSSTSFHFAMNGKTFQVLQKYFSPLLPKILVNGTVFARMSPGQKSNWWEFLLLLLLKSCGLVLPPLQALKMAHAGISLSEQEASVASPFTSQTPNIQCVPELIREGRASLVSSFAVFKYLTIYGLTQFIGTALLYWQLQIFGNYQYLIQDVCITLVVCLTMSLTEAYPKLAPYRPPGRLLSPSLLLSVFLNVCFTLVVQIFAFLFVRQQPWYSPIRSHRGCPLGNEPFLLGNGTGNATEPEDTVLSYEDTSLWPLVTIYCIIVAFVFSKGKPFRKPIYTNYIFSTFLCIQLGLSLFLFFADIEAIYKGLMLLCTPTIWRIYILIMLLVKFGVSYFVEDAILQNHRLWLWIKALLRFRSSSKYRKLQRQLQRDPSWPPLNQRDFAEDRKGEAYTNPVFENSEGD</sequence>
<dbReference type="SUPFAM" id="SSF81660">
    <property type="entry name" value="Metal cation-transporting ATPase, ATP-binding domain N"/>
    <property type="match status" value="1"/>
</dbReference>
<keyword evidence="9 12" id="KW-1133">Transmembrane helix</keyword>
<dbReference type="SUPFAM" id="SSF56784">
    <property type="entry name" value="HAD-like"/>
    <property type="match status" value="1"/>
</dbReference>
<dbReference type="Pfam" id="PF13246">
    <property type="entry name" value="Cation_ATPase"/>
    <property type="match status" value="1"/>
</dbReference>
<dbReference type="GO" id="GO:0046872">
    <property type="term" value="F:metal ion binding"/>
    <property type="evidence" value="ECO:0007669"/>
    <property type="project" value="UniProtKB-KW"/>
</dbReference>
<evidence type="ECO:0000256" key="7">
    <source>
        <dbReference type="ARBA" id="ARBA00022842"/>
    </source>
</evidence>
<keyword evidence="10 12" id="KW-0472">Membrane</keyword>
<dbReference type="SUPFAM" id="SSF81653">
    <property type="entry name" value="Calcium ATPase, transduction domain A"/>
    <property type="match status" value="1"/>
</dbReference>
<proteinExistence type="inferred from homology"/>
<dbReference type="GO" id="GO:0005524">
    <property type="term" value="F:ATP binding"/>
    <property type="evidence" value="ECO:0007669"/>
    <property type="project" value="UniProtKB-KW"/>
</dbReference>
<dbReference type="FunFam" id="3.40.1110.10:FF:000113">
    <property type="entry name" value="Cation-transporting ATPase"/>
    <property type="match status" value="1"/>
</dbReference>
<feature type="transmembrane region" description="Helical" evidence="12">
    <location>
        <begin position="871"/>
        <end position="893"/>
    </location>
</feature>
<dbReference type="Pfam" id="PF00122">
    <property type="entry name" value="E1-E2_ATPase"/>
    <property type="match status" value="1"/>
</dbReference>
<reference evidence="15" key="3">
    <citation type="submission" date="2025-09" db="UniProtKB">
        <authorList>
            <consortium name="Ensembl"/>
        </authorList>
    </citation>
    <scope>IDENTIFICATION</scope>
</reference>
<dbReference type="GeneTree" id="ENSGT00940000160327"/>
<dbReference type="Pfam" id="PF00690">
    <property type="entry name" value="Cation_ATPase_N"/>
    <property type="match status" value="1"/>
</dbReference>
<evidence type="ECO:0000313" key="15">
    <source>
        <dbReference type="Ensembl" id="ENSACAP00000030105.1"/>
    </source>
</evidence>
<dbReference type="Ensembl" id="ENSACAT00000041799.1">
    <property type="protein sequence ID" value="ENSACAP00000030105.1"/>
    <property type="gene ID" value="ENSACAG00000024961.2"/>
</dbReference>
<dbReference type="InterPro" id="IPR006544">
    <property type="entry name" value="P-type_TPase_V"/>
</dbReference>
<evidence type="ECO:0000256" key="9">
    <source>
        <dbReference type="ARBA" id="ARBA00022989"/>
    </source>
</evidence>
<feature type="transmembrane region" description="Helical" evidence="12">
    <location>
        <begin position="352"/>
        <end position="377"/>
    </location>
</feature>
<keyword evidence="8" id="KW-1278">Translocase</keyword>
<feature type="domain" description="Cation-transporting P-type ATPase N-terminal" evidence="14">
    <location>
        <begin position="78"/>
        <end position="132"/>
    </location>
</feature>
<feature type="transmembrane region" description="Helical" evidence="12">
    <location>
        <begin position="831"/>
        <end position="850"/>
    </location>
</feature>
<evidence type="ECO:0000256" key="5">
    <source>
        <dbReference type="ARBA" id="ARBA00022741"/>
    </source>
</evidence>
<protein>
    <recommendedName>
        <fullName evidence="17">Cation-transporting P-type ATPase N-terminal domain-containing protein</fullName>
    </recommendedName>
</protein>
<feature type="transmembrane region" description="Helical" evidence="12">
    <location>
        <begin position="967"/>
        <end position="987"/>
    </location>
</feature>
<dbReference type="GO" id="GO:0140358">
    <property type="term" value="F:P-type transmembrane transporter activity"/>
    <property type="evidence" value="ECO:0007669"/>
    <property type="project" value="InterPro"/>
</dbReference>
<evidence type="ECO:0000259" key="13">
    <source>
        <dbReference type="Pfam" id="PF00122"/>
    </source>
</evidence>
<feature type="transmembrane region" description="Helical" evidence="12">
    <location>
        <begin position="803"/>
        <end position="825"/>
    </location>
</feature>
<dbReference type="InterPro" id="IPR023299">
    <property type="entry name" value="ATPase_P-typ_cyto_dom_N"/>
</dbReference>
<feature type="transmembrane region" description="Helical" evidence="12">
    <location>
        <begin position="145"/>
        <end position="164"/>
    </location>
</feature>
<keyword evidence="3 12" id="KW-0812">Transmembrane</keyword>
<evidence type="ECO:0000256" key="11">
    <source>
        <dbReference type="SAM" id="MobiDB-lite"/>
    </source>
</evidence>
<feature type="region of interest" description="Disordered" evidence="11">
    <location>
        <begin position="1058"/>
        <end position="1090"/>
    </location>
</feature>
<feature type="transmembrane region" description="Helical" evidence="12">
    <location>
        <begin position="122"/>
        <end position="139"/>
    </location>
</feature>
<evidence type="ECO:0000313" key="16">
    <source>
        <dbReference type="Proteomes" id="UP000001646"/>
    </source>
</evidence>
<keyword evidence="16" id="KW-1185">Reference proteome</keyword>
<dbReference type="AlphaFoldDB" id="A0A803T4G5"/>
<dbReference type="InterPro" id="IPR036412">
    <property type="entry name" value="HAD-like_sf"/>
</dbReference>
<dbReference type="NCBIfam" id="TIGR01657">
    <property type="entry name" value="P-ATPase-V"/>
    <property type="match status" value="1"/>
</dbReference>
<reference evidence="15" key="1">
    <citation type="submission" date="2009-12" db="EMBL/GenBank/DDBJ databases">
        <title>The Genome Sequence of Anolis carolinensis (Green Anole Lizard).</title>
        <authorList>
            <consortium name="The Genome Sequencing Platform"/>
            <person name="Di Palma F."/>
            <person name="Alfoldi J."/>
            <person name="Heiman D."/>
            <person name="Young S."/>
            <person name="Grabherr M."/>
            <person name="Johnson J."/>
            <person name="Lander E.S."/>
            <person name="Lindblad-Toh K."/>
        </authorList>
    </citation>
    <scope>NUCLEOTIDE SEQUENCE [LARGE SCALE GENOMIC DNA]</scope>
    <source>
        <strain evidence="15">JBL SC #1</strain>
    </source>
</reference>
<dbReference type="Gene3D" id="3.40.1110.10">
    <property type="entry name" value="Calcium-transporting ATPase, cytoplasmic domain N"/>
    <property type="match status" value="1"/>
</dbReference>
<dbReference type="SUPFAM" id="SSF81665">
    <property type="entry name" value="Calcium ATPase, transmembrane domain M"/>
    <property type="match status" value="1"/>
</dbReference>
<dbReference type="FunFam" id="1.20.1110.10:FF:000023">
    <property type="entry name" value="Cation-transporting ATPase"/>
    <property type="match status" value="1"/>
</dbReference>
<evidence type="ECO:0000259" key="14">
    <source>
        <dbReference type="Pfam" id="PF00690"/>
    </source>
</evidence>
<dbReference type="PANTHER" id="PTHR45630:SF4">
    <property type="entry name" value="CATION-TRANSPORTING ATPASE 13A5-RELATED"/>
    <property type="match status" value="1"/>
</dbReference>
<reference evidence="15" key="2">
    <citation type="submission" date="2025-08" db="UniProtKB">
        <authorList>
            <consortium name="Ensembl"/>
        </authorList>
    </citation>
    <scope>IDENTIFICATION</scope>
</reference>
<feature type="transmembrane region" description="Helical" evidence="12">
    <location>
        <begin position="1007"/>
        <end position="1028"/>
    </location>
</feature>
<evidence type="ECO:0000256" key="10">
    <source>
        <dbReference type="ARBA" id="ARBA00023136"/>
    </source>
</evidence>
<evidence type="ECO:0000256" key="2">
    <source>
        <dbReference type="ARBA" id="ARBA00006000"/>
    </source>
</evidence>
<evidence type="ECO:0000256" key="6">
    <source>
        <dbReference type="ARBA" id="ARBA00022840"/>
    </source>
</evidence>
<keyword evidence="7" id="KW-0460">Magnesium</keyword>
<dbReference type="Gene3D" id="3.40.50.1000">
    <property type="entry name" value="HAD superfamily/HAD-like"/>
    <property type="match status" value="1"/>
</dbReference>
<keyword evidence="4" id="KW-0479">Metal-binding</keyword>
<evidence type="ECO:0008006" key="17">
    <source>
        <dbReference type="Google" id="ProtNLM"/>
    </source>
</evidence>
<dbReference type="InterPro" id="IPR059000">
    <property type="entry name" value="ATPase_P-type_domA"/>
</dbReference>
<evidence type="ECO:0000256" key="3">
    <source>
        <dbReference type="ARBA" id="ARBA00022692"/>
    </source>
</evidence>
<dbReference type="FunFam" id="2.70.150.10:FF:000035">
    <property type="entry name" value="Cation-transporting ATPase"/>
    <property type="match status" value="1"/>
</dbReference>
<evidence type="ECO:0000256" key="8">
    <source>
        <dbReference type="ARBA" id="ARBA00022967"/>
    </source>
</evidence>
<feature type="domain" description="P-type ATPase A" evidence="13">
    <location>
        <begin position="193"/>
        <end position="304"/>
    </location>
</feature>
<dbReference type="InterPro" id="IPR023214">
    <property type="entry name" value="HAD_sf"/>
</dbReference>
<dbReference type="InterPro" id="IPR008250">
    <property type="entry name" value="ATPase_P-typ_transduc_dom_A_sf"/>
</dbReference>
<evidence type="ECO:0000256" key="12">
    <source>
        <dbReference type="SAM" id="Phobius"/>
    </source>
</evidence>
<organism evidence="15 16">
    <name type="scientific">Anolis carolinensis</name>
    <name type="common">Green anole</name>
    <name type="synonym">American chameleon</name>
    <dbReference type="NCBI Taxonomy" id="28377"/>
    <lineage>
        <taxon>Eukaryota</taxon>
        <taxon>Metazoa</taxon>
        <taxon>Chordata</taxon>
        <taxon>Craniata</taxon>
        <taxon>Vertebrata</taxon>
        <taxon>Euteleostomi</taxon>
        <taxon>Lepidosauria</taxon>
        <taxon>Squamata</taxon>
        <taxon>Bifurcata</taxon>
        <taxon>Unidentata</taxon>
        <taxon>Episquamata</taxon>
        <taxon>Toxicofera</taxon>
        <taxon>Iguania</taxon>
        <taxon>Dactyloidae</taxon>
        <taxon>Anolis</taxon>
    </lineage>
</organism>
<keyword evidence="6" id="KW-0067">ATP-binding</keyword>
<dbReference type="InterPro" id="IPR004014">
    <property type="entry name" value="ATPase_P-typ_cation-transptr_N"/>
</dbReference>
<accession>A0A803T4G5</accession>
<dbReference type="GO" id="GO:0016020">
    <property type="term" value="C:membrane"/>
    <property type="evidence" value="ECO:0007669"/>
    <property type="project" value="UniProtKB-SubCell"/>
</dbReference>
<dbReference type="Gene3D" id="2.70.150.10">
    <property type="entry name" value="Calcium-transporting ATPase, cytoplasmic transduction domain A"/>
    <property type="match status" value="1"/>
</dbReference>
<evidence type="ECO:0000256" key="4">
    <source>
        <dbReference type="ARBA" id="ARBA00022723"/>
    </source>
</evidence>
<keyword evidence="5" id="KW-0547">Nucleotide-binding</keyword>
<dbReference type="InterPro" id="IPR023298">
    <property type="entry name" value="ATPase_P-typ_TM_dom_sf"/>
</dbReference>
<comment type="subcellular location">
    <subcellularLocation>
        <location evidence="1">Membrane</location>
        <topology evidence="1">Multi-pass membrane protein</topology>
    </subcellularLocation>
</comment>